<feature type="compositionally biased region" description="Polar residues" evidence="1">
    <location>
        <begin position="133"/>
        <end position="155"/>
    </location>
</feature>
<gene>
    <name evidence="3" type="ORF">DB88DRAFT_178136</name>
</gene>
<dbReference type="AlphaFoldDB" id="A0AAD9L8V5"/>
<organism evidence="3 4">
    <name type="scientific">Papiliotrema laurentii</name>
    <name type="common">Cryptococcus laurentii</name>
    <dbReference type="NCBI Taxonomy" id="5418"/>
    <lineage>
        <taxon>Eukaryota</taxon>
        <taxon>Fungi</taxon>
        <taxon>Dikarya</taxon>
        <taxon>Basidiomycota</taxon>
        <taxon>Agaricomycotina</taxon>
        <taxon>Tremellomycetes</taxon>
        <taxon>Tremellales</taxon>
        <taxon>Rhynchogastremaceae</taxon>
        <taxon>Papiliotrema</taxon>
    </lineage>
</organism>
<keyword evidence="4" id="KW-1185">Reference proteome</keyword>
<feature type="domain" description="Bacteriophage T5 Orf172 DNA-binding" evidence="2">
    <location>
        <begin position="405"/>
        <end position="553"/>
    </location>
</feature>
<proteinExistence type="predicted"/>
<dbReference type="PANTHER" id="PTHR28094">
    <property type="entry name" value="MEIOTICALLY UP-REGULATED GENE 113 PROTEIN"/>
    <property type="match status" value="1"/>
</dbReference>
<dbReference type="InterPro" id="IPR018306">
    <property type="entry name" value="Phage_T5_Orf172_DNA-bd"/>
</dbReference>
<dbReference type="Pfam" id="PF10544">
    <property type="entry name" value="T5orf172"/>
    <property type="match status" value="1"/>
</dbReference>
<evidence type="ECO:0000313" key="3">
    <source>
        <dbReference type="EMBL" id="KAK1926709.1"/>
    </source>
</evidence>
<dbReference type="PANTHER" id="PTHR28094:SF1">
    <property type="entry name" value="MEIOTICALLY UP-REGULATED GENE 113 PROTEIN"/>
    <property type="match status" value="1"/>
</dbReference>
<feature type="compositionally biased region" description="Basic and acidic residues" evidence="1">
    <location>
        <begin position="207"/>
        <end position="216"/>
    </location>
</feature>
<dbReference type="EMBL" id="JAODAN010000002">
    <property type="protein sequence ID" value="KAK1926709.1"/>
    <property type="molecule type" value="Genomic_DNA"/>
</dbReference>
<sequence length="565" mass="62967">MQGEYYRSGQHDQQHDSRFQPLPASHTPAYPPWVQPLPRPPQIPLAPAEYHTPPPVHYDPAHAGPSRSRGRDYLLSLHTDMSNLALDQLVPSRQPWPRPSADKPLPRLPPAPPLPSRTYNPNDVPRYTHSNHHVISQPQSMGGSAGSTAAQQYQPSTPPRRHPTSNQSPKPPSVIATEKPGSRPTPPESFRPSADLTSPARPYPPRSEPRLARPHSDPIVPTTPTRKSKKHGESHSPIIVIDDSDADTTCSGDVPIYVTSRSPARRKRASSERPPPVSGQSGRLFKASPRVLGTPSKSSGAVRCAGYTRKGVPCQRLVKAEAPYLSMIDPGTDLEDRVVARYCKDHAGMICNAKGFYWRSRKEDAGVWIDFDEFIPQDLGQQTQALLRTTMESSLTNGESPGFLYAYELRDLQNDNTCYFKVGRTDNVPRRIGEWTTRCRSHTPTLRDIFPLSLAPSPTPSHGVQRKPTLPTSYLPGALRQTTNPDRTCPAVKRWERLVHLELADLSSRHAPAEYASLKEKCPECHAVHREIFPVGTGGRVYQERVMEVICRWERFVRRISGDSA</sequence>
<dbReference type="InterPro" id="IPR053006">
    <property type="entry name" value="Meiosis_regulatory"/>
</dbReference>
<evidence type="ECO:0000256" key="1">
    <source>
        <dbReference type="SAM" id="MobiDB-lite"/>
    </source>
</evidence>
<feature type="compositionally biased region" description="Pro residues" evidence="1">
    <location>
        <begin position="106"/>
        <end position="115"/>
    </location>
</feature>
<reference evidence="3" key="1">
    <citation type="submission" date="2023-02" db="EMBL/GenBank/DDBJ databases">
        <title>Identification and recombinant expression of a fungal hydrolase from Papiliotrema laurentii that hydrolyzes apple cutin and clears colloidal polyester polyurethane.</title>
        <authorList>
            <consortium name="DOE Joint Genome Institute"/>
            <person name="Roman V.A."/>
            <person name="Bojanowski C."/>
            <person name="Crable B.R."/>
            <person name="Wagner D.N."/>
            <person name="Hung C.S."/>
            <person name="Nadeau L.J."/>
            <person name="Schratz L."/>
            <person name="Haridas S."/>
            <person name="Pangilinan J."/>
            <person name="Lipzen A."/>
            <person name="Na H."/>
            <person name="Yan M."/>
            <person name="Ng V."/>
            <person name="Grigoriev I.V."/>
            <person name="Spatafora J.W."/>
            <person name="Barlow D."/>
            <person name="Biffinger J."/>
            <person name="Kelley-Loughnane N."/>
            <person name="Varaljay V.A."/>
            <person name="Crookes-Goodson W.J."/>
        </authorList>
    </citation>
    <scope>NUCLEOTIDE SEQUENCE</scope>
    <source>
        <strain evidence="3">5307AH</strain>
    </source>
</reference>
<comment type="caution">
    <text evidence="3">The sequence shown here is derived from an EMBL/GenBank/DDBJ whole genome shotgun (WGS) entry which is preliminary data.</text>
</comment>
<dbReference type="Proteomes" id="UP001182556">
    <property type="component" value="Unassembled WGS sequence"/>
</dbReference>
<evidence type="ECO:0000259" key="2">
    <source>
        <dbReference type="Pfam" id="PF10544"/>
    </source>
</evidence>
<protein>
    <recommendedName>
        <fullName evidence="2">Bacteriophage T5 Orf172 DNA-binding domain-containing protein</fullName>
    </recommendedName>
</protein>
<name>A0AAD9L8V5_PAPLA</name>
<feature type="compositionally biased region" description="Basic and acidic residues" evidence="1">
    <location>
        <begin position="9"/>
        <end position="18"/>
    </location>
</feature>
<evidence type="ECO:0000313" key="4">
    <source>
        <dbReference type="Proteomes" id="UP001182556"/>
    </source>
</evidence>
<feature type="region of interest" description="Disordered" evidence="1">
    <location>
        <begin position="86"/>
        <end position="294"/>
    </location>
</feature>
<accession>A0AAD9L8V5</accession>
<feature type="compositionally biased region" description="Pro residues" evidence="1">
    <location>
        <begin position="29"/>
        <end position="44"/>
    </location>
</feature>
<feature type="region of interest" description="Disordered" evidence="1">
    <location>
        <begin position="1"/>
        <end position="74"/>
    </location>
</feature>